<name>A0A3B0T307_9ZZZZ</name>
<protein>
    <submittedName>
        <fullName evidence="1">Uncharacterized protein</fullName>
    </submittedName>
</protein>
<organism evidence="1">
    <name type="scientific">hydrothermal vent metagenome</name>
    <dbReference type="NCBI Taxonomy" id="652676"/>
    <lineage>
        <taxon>unclassified sequences</taxon>
        <taxon>metagenomes</taxon>
        <taxon>ecological metagenomes</taxon>
    </lineage>
</organism>
<evidence type="ECO:0000313" key="1">
    <source>
        <dbReference type="EMBL" id="VAW01316.1"/>
    </source>
</evidence>
<sequence>MVFRAVENIATGFDTQLIRYFIRCVEAKVTVFVRWQTKIEYR</sequence>
<gene>
    <name evidence="1" type="ORF">MNBD_ALPHA05-1586</name>
</gene>
<dbReference type="AlphaFoldDB" id="A0A3B0T307"/>
<reference evidence="1" key="1">
    <citation type="submission" date="2018-06" db="EMBL/GenBank/DDBJ databases">
        <authorList>
            <person name="Zhirakovskaya E."/>
        </authorList>
    </citation>
    <scope>NUCLEOTIDE SEQUENCE</scope>
</reference>
<proteinExistence type="predicted"/>
<accession>A0A3B0T307</accession>
<dbReference type="EMBL" id="UOEH01000335">
    <property type="protein sequence ID" value="VAW01316.1"/>
    <property type="molecule type" value="Genomic_DNA"/>
</dbReference>